<organism evidence="4 5">
    <name type="scientific">Methylobacterium variabile</name>
    <dbReference type="NCBI Taxonomy" id="298794"/>
    <lineage>
        <taxon>Bacteria</taxon>
        <taxon>Pseudomonadati</taxon>
        <taxon>Pseudomonadota</taxon>
        <taxon>Alphaproteobacteria</taxon>
        <taxon>Hyphomicrobiales</taxon>
        <taxon>Methylobacteriaceae</taxon>
        <taxon>Methylobacterium</taxon>
    </lineage>
</organism>
<dbReference type="OrthoDB" id="9813951at2"/>
<dbReference type="Pfam" id="PF06429">
    <property type="entry name" value="Flg_bbr_C"/>
    <property type="match status" value="1"/>
</dbReference>
<dbReference type="Proteomes" id="UP000035955">
    <property type="component" value="Unassembled WGS sequence"/>
</dbReference>
<dbReference type="InterPro" id="IPR010930">
    <property type="entry name" value="Flg_bb/hook_C_dom"/>
</dbReference>
<evidence type="ECO:0000313" key="4">
    <source>
        <dbReference type="EMBL" id="KMO39477.1"/>
    </source>
</evidence>
<sequence>MAGSEGVSGSAIAAAGLRVQQGRLRVMTENLANANSTASTPGGDPYRRKIAVFEPVGADAEPTGRVVRDTSPFRSISSPGHPAADAQGILKLPNVNPATEMAGLRAAMGAYESNLKVIATLDDLNRRTVDLLKI</sequence>
<protein>
    <recommendedName>
        <fullName evidence="3">Flagellar basal-body/hook protein C-terminal domain-containing protein</fullName>
    </recommendedName>
</protein>
<evidence type="ECO:0000256" key="1">
    <source>
        <dbReference type="ARBA" id="ARBA00009677"/>
    </source>
</evidence>
<evidence type="ECO:0000259" key="3">
    <source>
        <dbReference type="Pfam" id="PF06429"/>
    </source>
</evidence>
<comment type="similarity">
    <text evidence="1">Belongs to the flagella basal body rod proteins family.</text>
</comment>
<dbReference type="EMBL" id="LABY01000059">
    <property type="protein sequence ID" value="KMO39477.1"/>
    <property type="molecule type" value="Genomic_DNA"/>
</dbReference>
<dbReference type="RefSeq" id="WP_048444049.1">
    <property type="nucleotide sequence ID" value="NZ_LABY01000059.1"/>
</dbReference>
<feature type="domain" description="Flagellar basal-body/hook protein C-terminal" evidence="3">
    <location>
        <begin position="86"/>
        <end position="130"/>
    </location>
</feature>
<proteinExistence type="inferred from homology"/>
<reference evidence="4 5" key="1">
    <citation type="submission" date="2015-03" db="EMBL/GenBank/DDBJ databases">
        <title>Genome sequencing of Methylobacterium variabile DSM 16961.</title>
        <authorList>
            <person name="Chaudhry V."/>
            <person name="Patil P.B."/>
        </authorList>
    </citation>
    <scope>NUCLEOTIDE SEQUENCE [LARGE SCALE GENOMIC DNA]</scope>
    <source>
        <strain evidence="4 5">DSM 16961</strain>
    </source>
</reference>
<dbReference type="AlphaFoldDB" id="A0A0J6T0T7"/>
<keyword evidence="5" id="KW-1185">Reference proteome</keyword>
<feature type="region of interest" description="Disordered" evidence="2">
    <location>
        <begin position="61"/>
        <end position="87"/>
    </location>
</feature>
<gene>
    <name evidence="4" type="ORF">VQ02_10110</name>
</gene>
<accession>A0A0J6T0T7</accession>
<name>A0A0J6T0T7_9HYPH</name>
<evidence type="ECO:0000313" key="5">
    <source>
        <dbReference type="Proteomes" id="UP000035955"/>
    </source>
</evidence>
<comment type="caution">
    <text evidence="4">The sequence shown here is derived from an EMBL/GenBank/DDBJ whole genome shotgun (WGS) entry which is preliminary data.</text>
</comment>
<evidence type="ECO:0000256" key="2">
    <source>
        <dbReference type="SAM" id="MobiDB-lite"/>
    </source>
</evidence>
<dbReference type="PATRIC" id="fig|298794.3.peg.6575"/>